<comment type="similarity">
    <text evidence="2">Belongs to the cytochrome P450 family.</text>
</comment>
<dbReference type="AlphaFoldDB" id="A0A0D2CWT1"/>
<dbReference type="OrthoDB" id="1103324at2759"/>
<keyword evidence="3 7" id="KW-0479">Metal-binding</keyword>
<name>A0A0D2CWT1_9EURO</name>
<evidence type="ECO:0000256" key="4">
    <source>
        <dbReference type="ARBA" id="ARBA00023002"/>
    </source>
</evidence>
<comment type="cofactor">
    <cofactor evidence="1 7">
        <name>heme</name>
        <dbReference type="ChEBI" id="CHEBI:30413"/>
    </cofactor>
</comment>
<keyword evidence="4" id="KW-0560">Oxidoreductase</keyword>
<keyword evidence="7" id="KW-0349">Heme</keyword>
<dbReference type="PRINTS" id="PR00385">
    <property type="entry name" value="P450"/>
</dbReference>
<dbReference type="GeneID" id="27341407"/>
<protein>
    <recommendedName>
        <fullName evidence="11">Cytochrome P450 oxidoreductase</fullName>
    </recommendedName>
</protein>
<evidence type="ECO:0000256" key="2">
    <source>
        <dbReference type="ARBA" id="ARBA00010617"/>
    </source>
</evidence>
<dbReference type="HOGENOM" id="CLU_001570_2_1_1"/>
<keyword evidence="8" id="KW-1133">Transmembrane helix</keyword>
<keyword evidence="6" id="KW-0503">Monooxygenase</keyword>
<feature type="transmembrane region" description="Helical" evidence="8">
    <location>
        <begin position="70"/>
        <end position="89"/>
    </location>
</feature>
<keyword evidence="8" id="KW-0472">Membrane</keyword>
<dbReference type="GO" id="GO:0020037">
    <property type="term" value="F:heme binding"/>
    <property type="evidence" value="ECO:0007669"/>
    <property type="project" value="InterPro"/>
</dbReference>
<dbReference type="InterPro" id="IPR050364">
    <property type="entry name" value="Cytochrome_P450_fung"/>
</dbReference>
<dbReference type="SUPFAM" id="SSF48264">
    <property type="entry name" value="Cytochrome P450"/>
    <property type="match status" value="1"/>
</dbReference>
<evidence type="ECO:0000256" key="8">
    <source>
        <dbReference type="SAM" id="Phobius"/>
    </source>
</evidence>
<evidence type="ECO:0000313" key="9">
    <source>
        <dbReference type="EMBL" id="KIW35523.1"/>
    </source>
</evidence>
<dbReference type="GO" id="GO:0005506">
    <property type="term" value="F:iron ion binding"/>
    <property type="evidence" value="ECO:0007669"/>
    <property type="project" value="InterPro"/>
</dbReference>
<reference evidence="9 10" key="1">
    <citation type="submission" date="2015-01" db="EMBL/GenBank/DDBJ databases">
        <title>The Genome Sequence of Cladophialophora immunda CBS83496.</title>
        <authorList>
            <consortium name="The Broad Institute Genomics Platform"/>
            <person name="Cuomo C."/>
            <person name="de Hoog S."/>
            <person name="Gorbushina A."/>
            <person name="Stielow B."/>
            <person name="Teixiera M."/>
            <person name="Abouelleil A."/>
            <person name="Chapman S.B."/>
            <person name="Priest M."/>
            <person name="Young S.K."/>
            <person name="Wortman J."/>
            <person name="Nusbaum C."/>
            <person name="Birren B."/>
        </authorList>
    </citation>
    <scope>NUCLEOTIDE SEQUENCE [LARGE SCALE GENOMIC DNA]</scope>
    <source>
        <strain evidence="9 10">CBS 83496</strain>
    </source>
</reference>
<keyword evidence="5 7" id="KW-0408">Iron</keyword>
<evidence type="ECO:0000256" key="5">
    <source>
        <dbReference type="ARBA" id="ARBA00023004"/>
    </source>
</evidence>
<dbReference type="InterPro" id="IPR002401">
    <property type="entry name" value="Cyt_P450_E_grp-I"/>
</dbReference>
<dbReference type="PRINTS" id="PR00463">
    <property type="entry name" value="EP450I"/>
</dbReference>
<dbReference type="InterPro" id="IPR001128">
    <property type="entry name" value="Cyt_P450"/>
</dbReference>
<dbReference type="CDD" id="cd11065">
    <property type="entry name" value="CYP64-like"/>
    <property type="match status" value="1"/>
</dbReference>
<evidence type="ECO:0000313" key="10">
    <source>
        <dbReference type="Proteomes" id="UP000054466"/>
    </source>
</evidence>
<evidence type="ECO:0008006" key="11">
    <source>
        <dbReference type="Google" id="ProtNLM"/>
    </source>
</evidence>
<dbReference type="GO" id="GO:0016705">
    <property type="term" value="F:oxidoreductase activity, acting on paired donors, with incorporation or reduction of molecular oxygen"/>
    <property type="evidence" value="ECO:0007669"/>
    <property type="project" value="InterPro"/>
</dbReference>
<keyword evidence="8" id="KW-0812">Transmembrane</keyword>
<feature type="transmembrane region" description="Helical" evidence="8">
    <location>
        <begin position="28"/>
        <end position="50"/>
    </location>
</feature>
<evidence type="ECO:0000256" key="6">
    <source>
        <dbReference type="ARBA" id="ARBA00023033"/>
    </source>
</evidence>
<dbReference type="PANTHER" id="PTHR46300">
    <property type="entry name" value="P450, PUTATIVE (EUROFUNG)-RELATED-RELATED"/>
    <property type="match status" value="1"/>
</dbReference>
<dbReference type="VEuPathDB" id="FungiDB:PV07_02213"/>
<proteinExistence type="inferred from homology"/>
<dbReference type="Proteomes" id="UP000054466">
    <property type="component" value="Unassembled WGS sequence"/>
</dbReference>
<dbReference type="GO" id="GO:0004497">
    <property type="term" value="F:monooxygenase activity"/>
    <property type="evidence" value="ECO:0007669"/>
    <property type="project" value="UniProtKB-KW"/>
</dbReference>
<evidence type="ECO:0000256" key="7">
    <source>
        <dbReference type="PIRSR" id="PIRSR602401-1"/>
    </source>
</evidence>
<dbReference type="Pfam" id="PF00067">
    <property type="entry name" value="p450"/>
    <property type="match status" value="1"/>
</dbReference>
<dbReference type="InterPro" id="IPR036396">
    <property type="entry name" value="Cyt_P450_sf"/>
</dbReference>
<keyword evidence="10" id="KW-1185">Reference proteome</keyword>
<evidence type="ECO:0000256" key="1">
    <source>
        <dbReference type="ARBA" id="ARBA00001971"/>
    </source>
</evidence>
<organism evidence="9 10">
    <name type="scientific">Cladophialophora immunda</name>
    <dbReference type="NCBI Taxonomy" id="569365"/>
    <lineage>
        <taxon>Eukaryota</taxon>
        <taxon>Fungi</taxon>
        <taxon>Dikarya</taxon>
        <taxon>Ascomycota</taxon>
        <taxon>Pezizomycotina</taxon>
        <taxon>Eurotiomycetes</taxon>
        <taxon>Chaetothyriomycetidae</taxon>
        <taxon>Chaetothyriales</taxon>
        <taxon>Herpotrichiellaceae</taxon>
        <taxon>Cladophialophora</taxon>
    </lineage>
</organism>
<sequence>METKLAHPVRGNPIASVRSDRYPNDEELMYYAYISYGLLVLQICVYTRSFVHISTMALLSDLRIFNGQPVPITGILVLGLLGCGLYFVLRIGSRDKRLPPGPPTLPIIGNLHLVPKTSLALKLKVWGEQYGGIYSLKFGPSTVIVLFDRKAVNHLLDKKGAIYSERPFNYVPGLVTGGDSLAFMNTTPLWRQERKVAVHNLSPRALEGQVGEIQHAESVVLLSDLLNSPEGYYSHIKRMTASVASTVVFGHRGPDANNFWAHAVYDAMDNYNASLEVGANPPVDEFPFLRYIPDSLAYWKRRAKGSFKCMDDTWNEARRQVNVRRQKGIKRDCIIDAILDGEKHGELELNDHQLNHFMGVLVEGGADTTASAMLTSIMFLAMHPQYQEKARKELDAVCGTSRLPQVSDMDQVPYINCIIKEGMRIHPVLPQAIPHRVLQDDFYDGYLIPKDSTVILPSWALHMSETRGYKDPEAYNPDRFVGFNKFADVYAGSPDYENRDHYGYGAGRRICPGIHLAERTQWRLTARLLWAFEIQQKVDSVTKKPIPIDLKAYDEGMAHCPKPFSVVFKPRSPDHVDVIKREMSDALKFLEAWDD</sequence>
<dbReference type="EMBL" id="KN847040">
    <property type="protein sequence ID" value="KIW35523.1"/>
    <property type="molecule type" value="Genomic_DNA"/>
</dbReference>
<accession>A0A0D2CWT1</accession>
<evidence type="ECO:0000256" key="3">
    <source>
        <dbReference type="ARBA" id="ARBA00022723"/>
    </source>
</evidence>
<dbReference type="PANTHER" id="PTHR46300:SF2">
    <property type="entry name" value="CYTOCHROME P450 MONOOXYGENASE ALNH-RELATED"/>
    <property type="match status" value="1"/>
</dbReference>
<dbReference type="RefSeq" id="XP_016255739.1">
    <property type="nucleotide sequence ID" value="XM_016388811.1"/>
</dbReference>
<gene>
    <name evidence="9" type="ORF">PV07_02213</name>
</gene>
<feature type="binding site" description="axial binding residue" evidence="7">
    <location>
        <position position="511"/>
    </location>
    <ligand>
        <name>heme</name>
        <dbReference type="ChEBI" id="CHEBI:30413"/>
    </ligand>
    <ligandPart>
        <name>Fe</name>
        <dbReference type="ChEBI" id="CHEBI:18248"/>
    </ligandPart>
</feature>
<dbReference type="Gene3D" id="1.10.630.10">
    <property type="entry name" value="Cytochrome P450"/>
    <property type="match status" value="1"/>
</dbReference>
<dbReference type="STRING" id="569365.A0A0D2CWT1"/>